<dbReference type="KEGG" id="mpau:ZMTM_09690"/>
<dbReference type="EMBL" id="AP024110">
    <property type="protein sequence ID" value="BCM24710.1"/>
    <property type="molecule type" value="Genomic_DNA"/>
</dbReference>
<dbReference type="RefSeq" id="WP_221765211.1">
    <property type="nucleotide sequence ID" value="NZ_AP024110.1"/>
</dbReference>
<evidence type="ECO:0000313" key="2">
    <source>
        <dbReference type="Proteomes" id="UP000826722"/>
    </source>
</evidence>
<evidence type="ECO:0000313" key="1">
    <source>
        <dbReference type="EMBL" id="BCM24710.1"/>
    </source>
</evidence>
<dbReference type="PANTHER" id="PTHR36922">
    <property type="entry name" value="BLL2446 PROTEIN"/>
    <property type="match status" value="1"/>
</dbReference>
<dbReference type="PANTHER" id="PTHR36922:SF1">
    <property type="entry name" value="DUF1993 DOMAIN-CONTAINING PROTEIN"/>
    <property type="match status" value="1"/>
</dbReference>
<accession>A0A8D5FZR4</accession>
<dbReference type="InterPro" id="IPR034660">
    <property type="entry name" value="DinB/YfiT-like"/>
</dbReference>
<reference evidence="1" key="1">
    <citation type="journal article" date="2021" name="Arch. Microbiol.">
        <title>Methyloradius palustris gen. nov., sp. nov., a methanol-oxidizing bacterium isolated from snow.</title>
        <authorList>
            <person name="Miyadera T."/>
            <person name="Kojima H."/>
            <person name="Fukui M."/>
        </authorList>
    </citation>
    <scope>NUCLEOTIDE SEQUENCE</scope>
    <source>
        <strain evidence="1">Zm11</strain>
    </source>
</reference>
<dbReference type="Pfam" id="PF09351">
    <property type="entry name" value="DUF1993"/>
    <property type="match status" value="1"/>
</dbReference>
<organism evidence="1 2">
    <name type="scientific">Methyloradius palustris</name>
    <dbReference type="NCBI Taxonomy" id="2778876"/>
    <lineage>
        <taxon>Bacteria</taxon>
        <taxon>Pseudomonadati</taxon>
        <taxon>Pseudomonadota</taxon>
        <taxon>Betaproteobacteria</taxon>
        <taxon>Nitrosomonadales</taxon>
        <taxon>Methylophilaceae</taxon>
        <taxon>Methyloradius</taxon>
    </lineage>
</organism>
<dbReference type="AlphaFoldDB" id="A0A8D5FZR4"/>
<proteinExistence type="predicted"/>
<protein>
    <recommendedName>
        <fullName evidence="3">DUF1993 domain-containing protein</fullName>
    </recommendedName>
</protein>
<dbReference type="InterPro" id="IPR018531">
    <property type="entry name" value="DUF1993"/>
</dbReference>
<dbReference type="Proteomes" id="UP000826722">
    <property type="component" value="Chromosome"/>
</dbReference>
<keyword evidence="2" id="KW-1185">Reference proteome</keyword>
<dbReference type="SUPFAM" id="SSF109854">
    <property type="entry name" value="DinB/YfiT-like putative metalloenzymes"/>
    <property type="match status" value="1"/>
</dbReference>
<evidence type="ECO:0008006" key="3">
    <source>
        <dbReference type="Google" id="ProtNLM"/>
    </source>
</evidence>
<dbReference type="Gene3D" id="1.20.120.450">
    <property type="entry name" value="dinb family like domain"/>
    <property type="match status" value="1"/>
</dbReference>
<sequence length="171" mass="18878">MTNQLTMYQASVPVFIKMLNNLSAIITKATAHAEAKKIEQSVFINARLSPDMFAFARQVQIATDTAKGCVARLAGNEVPNYADTETTFQELQDRIHTTVAYLQSFKPEQIDGSEDNTITLKLRGNPVVFTGKNNLLGFALPNFLFHVTTAYAILRHNGVDIGKPDFLGNLT</sequence>
<gene>
    <name evidence="1" type="ORF">ZMTM_09690</name>
</gene>
<name>A0A8D5FZR4_9PROT</name>